<gene>
    <name evidence="2" type="ORF">PCOR1329_LOCUS59714</name>
</gene>
<feature type="region of interest" description="Disordered" evidence="1">
    <location>
        <begin position="1"/>
        <end position="198"/>
    </location>
</feature>
<evidence type="ECO:0000256" key="1">
    <source>
        <dbReference type="SAM" id="MobiDB-lite"/>
    </source>
</evidence>
<evidence type="ECO:0000313" key="3">
    <source>
        <dbReference type="Proteomes" id="UP001189429"/>
    </source>
</evidence>
<reference evidence="2" key="1">
    <citation type="submission" date="2023-10" db="EMBL/GenBank/DDBJ databases">
        <authorList>
            <person name="Chen Y."/>
            <person name="Shah S."/>
            <person name="Dougan E. K."/>
            <person name="Thang M."/>
            <person name="Chan C."/>
        </authorList>
    </citation>
    <scope>NUCLEOTIDE SEQUENCE [LARGE SCALE GENOMIC DNA]</scope>
</reference>
<feature type="non-terminal residue" evidence="2">
    <location>
        <position position="1"/>
    </location>
</feature>
<keyword evidence="3" id="KW-1185">Reference proteome</keyword>
<comment type="caution">
    <text evidence="2">The sequence shown here is derived from an EMBL/GenBank/DDBJ whole genome shotgun (WGS) entry which is preliminary data.</text>
</comment>
<proteinExistence type="predicted"/>
<feature type="compositionally biased region" description="Basic and acidic residues" evidence="1">
    <location>
        <begin position="20"/>
        <end position="34"/>
    </location>
</feature>
<feature type="compositionally biased region" description="Low complexity" evidence="1">
    <location>
        <begin position="72"/>
        <end position="90"/>
    </location>
</feature>
<organism evidence="2 3">
    <name type="scientific">Prorocentrum cordatum</name>
    <dbReference type="NCBI Taxonomy" id="2364126"/>
    <lineage>
        <taxon>Eukaryota</taxon>
        <taxon>Sar</taxon>
        <taxon>Alveolata</taxon>
        <taxon>Dinophyceae</taxon>
        <taxon>Prorocentrales</taxon>
        <taxon>Prorocentraceae</taxon>
        <taxon>Prorocentrum</taxon>
    </lineage>
</organism>
<dbReference type="Proteomes" id="UP001189429">
    <property type="component" value="Unassembled WGS sequence"/>
</dbReference>
<feature type="compositionally biased region" description="Polar residues" evidence="1">
    <location>
        <begin position="167"/>
        <end position="186"/>
    </location>
</feature>
<protein>
    <submittedName>
        <fullName evidence="2">Uncharacterized protein</fullName>
    </submittedName>
</protein>
<feature type="compositionally biased region" description="Basic and acidic residues" evidence="1">
    <location>
        <begin position="144"/>
        <end position="157"/>
    </location>
</feature>
<name>A0ABN9VNK7_9DINO</name>
<feature type="compositionally biased region" description="Basic and acidic residues" evidence="1">
    <location>
        <begin position="109"/>
        <end position="130"/>
    </location>
</feature>
<dbReference type="EMBL" id="CAUYUJ010017454">
    <property type="protein sequence ID" value="CAK0874958.1"/>
    <property type="molecule type" value="Genomic_DNA"/>
</dbReference>
<accession>A0ABN9VNK7</accession>
<evidence type="ECO:0000313" key="2">
    <source>
        <dbReference type="EMBL" id="CAK0874958.1"/>
    </source>
</evidence>
<sequence length="198" mass="21128">GSAGSDEAGPLANVGSGALEAKECPKGPGKEEKRRRQSRCPSRKAGLPGLEGREQSERQPGGPGRRRRACRRAPPGAQRRAYGRAAQRGCGQKDWRGRRSRGGAGGGGEEEKKEEGGRSRDELRQARTLRDGAAVKTGGAKSSNRAELRGENPEQRGEGGMQRPTYGGTNENCSATLPEFTRTQALQACKKPPRKPGQ</sequence>